<evidence type="ECO:0000313" key="3">
    <source>
        <dbReference type="Proteomes" id="UP001605036"/>
    </source>
</evidence>
<feature type="region of interest" description="Disordered" evidence="1">
    <location>
        <begin position="26"/>
        <end position="57"/>
    </location>
</feature>
<name>A0ABD1XMU5_9MARC</name>
<dbReference type="Proteomes" id="UP001605036">
    <property type="component" value="Unassembled WGS sequence"/>
</dbReference>
<evidence type="ECO:0000256" key="1">
    <source>
        <dbReference type="SAM" id="MobiDB-lite"/>
    </source>
</evidence>
<accession>A0ABD1XMU5</accession>
<organism evidence="2 3">
    <name type="scientific">Riccia fluitans</name>
    <dbReference type="NCBI Taxonomy" id="41844"/>
    <lineage>
        <taxon>Eukaryota</taxon>
        <taxon>Viridiplantae</taxon>
        <taxon>Streptophyta</taxon>
        <taxon>Embryophyta</taxon>
        <taxon>Marchantiophyta</taxon>
        <taxon>Marchantiopsida</taxon>
        <taxon>Marchantiidae</taxon>
        <taxon>Marchantiales</taxon>
        <taxon>Ricciaceae</taxon>
        <taxon>Riccia</taxon>
    </lineage>
</organism>
<reference evidence="2 3" key="1">
    <citation type="submission" date="2024-09" db="EMBL/GenBank/DDBJ databases">
        <title>Chromosome-scale assembly of Riccia fluitans.</title>
        <authorList>
            <person name="Paukszto L."/>
            <person name="Sawicki J."/>
            <person name="Karawczyk K."/>
            <person name="Piernik-Szablinska J."/>
            <person name="Szczecinska M."/>
            <person name="Mazdziarz M."/>
        </authorList>
    </citation>
    <scope>NUCLEOTIDE SEQUENCE [LARGE SCALE GENOMIC DNA]</scope>
    <source>
        <strain evidence="2">Rf_01</strain>
        <tissue evidence="2">Aerial parts of the thallus</tissue>
    </source>
</reference>
<evidence type="ECO:0000313" key="2">
    <source>
        <dbReference type="EMBL" id="KAL2610282.1"/>
    </source>
</evidence>
<comment type="caution">
    <text evidence="2">The sequence shown here is derived from an EMBL/GenBank/DDBJ whole genome shotgun (WGS) entry which is preliminary data.</text>
</comment>
<sequence>MDYGNTLSGKLSELVIEEDYRAEDVRFDPSAERMENQLASEEAKPGGKNGKLALRASRGKEDKAATCSESLIGPPDGFYFIFPYVDLPSLLILERVSKPVWSGVNDVLYDYFTGKHGDYTYRLGETQTRFVFAIFFSGSHPPTRTLAKDEGLSNSIDLILDRDRSTSKSGNFLALAKAPCSSDLD</sequence>
<keyword evidence="3" id="KW-1185">Reference proteome</keyword>
<gene>
    <name evidence="2" type="ORF">R1flu_028855</name>
</gene>
<dbReference type="EMBL" id="JBHFFA010000008">
    <property type="protein sequence ID" value="KAL2610282.1"/>
    <property type="molecule type" value="Genomic_DNA"/>
</dbReference>
<feature type="compositionally biased region" description="Basic and acidic residues" evidence="1">
    <location>
        <begin position="26"/>
        <end position="45"/>
    </location>
</feature>
<protein>
    <submittedName>
        <fullName evidence="2">Uncharacterized protein</fullName>
    </submittedName>
</protein>
<dbReference type="AlphaFoldDB" id="A0ABD1XMU5"/>
<proteinExistence type="predicted"/>